<feature type="transmembrane region" description="Helical" evidence="7">
    <location>
        <begin position="485"/>
        <end position="502"/>
    </location>
</feature>
<evidence type="ECO:0000313" key="15">
    <source>
        <dbReference type="Proteomes" id="UP000239763"/>
    </source>
</evidence>
<evidence type="ECO:0000256" key="3">
    <source>
        <dbReference type="ARBA" id="ARBA00022692"/>
    </source>
</evidence>
<dbReference type="EMBL" id="MCXM01000035">
    <property type="protein sequence ID" value="PMK43269.1"/>
    <property type="molecule type" value="Genomic_DNA"/>
</dbReference>
<dbReference type="Pfam" id="PF12805">
    <property type="entry name" value="FUSC-like"/>
    <property type="match status" value="1"/>
</dbReference>
<dbReference type="InterPro" id="IPR049453">
    <property type="entry name" value="Memb_transporter_dom"/>
</dbReference>
<keyword evidence="3 7" id="KW-0812">Transmembrane</keyword>
<sequence length="734" mass="83115">MDFSARLRLYWANKTINYSVLILITLLGVVVPAWYYGQNTLITPLILGVIAAALAESDDSFTGRLKALTLTFICFAIAAFSIELLFDTPWLFALGLFASTFSFIMLGAIGPKYASIAFGSLLVAIYTMLGAHESTNLWFQPLLLLTGAAWYYFMSMIWQIVWPMQPVQQNLATVFDQIGTYMGSKAELFYPVSDLVPQPHRIIEAKLNASTVNALNMCKATLLNRSKRGHIDGPSDRFLNTYFIAQDIHERVSSSHYRYQELAKHFERSDVLFRFKYLLEAQATACKEVASSLKVGAEYQHGDKSVLALDELMSSLNHLQEQNKPEWKPLLNQLNYLFNNLATVEKQLSNISNPDAEKLEEGVLDDTNPHTLTAMWQKIRANLHTDSMLFRHAIRMAITLTLGYGIIQGFNIERGYWILLTTLFVCQPNYSATRQKLTARVIGTVAGLLIGVPLLTFFPSQESQLVFIVISGVMFFAFRINNYGFATGFITLLVLFCFNQLGEGYAVVLPRLADTFIGCALAVLAVIYVLPDWQSKRLHKVMADALDSNKNYLAQIIGQYRVGKKDNLNYRIARRSAHNNDANLTVAISSMLVEPGKYRTSEDESFRFLTLNHALLSYISALGAHRTRIDDEATHKLVLDAHRVIHEHLDALNDQLYSHCEQCEVKNAYDPELDKRLSEWREEDENSVRMVLQQLHLIYRMLPELHTLATKFAVKVNIEKPLDKSNSTPEDKVL</sequence>
<dbReference type="GO" id="GO:0005886">
    <property type="term" value="C:plasma membrane"/>
    <property type="evidence" value="ECO:0007669"/>
    <property type="project" value="UniProtKB-SubCell"/>
</dbReference>
<accession>A0A2J6U8A5</accession>
<feature type="transmembrane region" description="Helical" evidence="7">
    <location>
        <begin position="508"/>
        <end position="530"/>
    </location>
</feature>
<gene>
    <name evidence="12" type="ORF">BCT74_06765</name>
    <name evidence="11" type="ORF">BCT99_05390</name>
    <name evidence="10" type="ORF">BCV38_11060</name>
</gene>
<evidence type="ECO:0000313" key="11">
    <source>
        <dbReference type="EMBL" id="PMK43269.1"/>
    </source>
</evidence>
<feature type="transmembrane region" description="Helical" evidence="7">
    <location>
        <begin position="137"/>
        <end position="154"/>
    </location>
</feature>
<feature type="domain" description="Integral membrane bound transporter" evidence="9">
    <location>
        <begin position="404"/>
        <end position="524"/>
    </location>
</feature>
<feature type="transmembrane region" description="Helical" evidence="7">
    <location>
        <begin position="65"/>
        <end position="82"/>
    </location>
</feature>
<dbReference type="Proteomes" id="UP000235746">
    <property type="component" value="Unassembled WGS sequence"/>
</dbReference>
<reference evidence="10" key="2">
    <citation type="submission" date="2016-07" db="EMBL/GenBank/DDBJ databases">
        <authorList>
            <person name="Kauffman K."/>
            <person name="Arevalo P."/>
            <person name="Polz M.F."/>
        </authorList>
    </citation>
    <scope>NUCLEOTIDE SEQUENCE</scope>
    <source>
        <strain evidence="11">10N.261.52.F7</strain>
        <strain evidence="10">10N.286.55.E1</strain>
    </source>
</reference>
<reference evidence="12 15" key="4">
    <citation type="journal article" date="2018" name="Nature">
        <title>A major lineage of non-tailed dsDNA viruses as unrecognized killers of marine bacteria.</title>
        <authorList>
            <person name="Kauffman K.M."/>
            <person name="Hussain F.A."/>
            <person name="Yang J."/>
            <person name="Arevalo P."/>
            <person name="Brown J.M."/>
            <person name="Chang W.K."/>
            <person name="VanInsberghe D."/>
            <person name="Elsherbini J."/>
            <person name="Sharma R.S."/>
            <person name="Cutler M.B."/>
            <person name="Kelly L."/>
            <person name="Polz M.F."/>
        </authorList>
    </citation>
    <scope>NUCLEOTIDE SEQUENCE</scope>
    <source>
        <strain evidence="12">10N.261.51.B8</strain>
        <strain evidence="11">10N.261.52.F7</strain>
        <strain evidence="10 15">10N.286.55.E1</strain>
    </source>
</reference>
<proteinExistence type="inferred from homology"/>
<evidence type="ECO:0000256" key="7">
    <source>
        <dbReference type="SAM" id="Phobius"/>
    </source>
</evidence>
<organism evidence="12 14">
    <name type="scientific">Vibrio lentus</name>
    <dbReference type="NCBI Taxonomy" id="136468"/>
    <lineage>
        <taxon>Bacteria</taxon>
        <taxon>Pseudomonadati</taxon>
        <taxon>Pseudomonadota</taxon>
        <taxon>Gammaproteobacteria</taxon>
        <taxon>Vibrionales</taxon>
        <taxon>Vibrionaceae</taxon>
        <taxon>Vibrio</taxon>
    </lineage>
</organism>
<reference evidence="13 14" key="1">
    <citation type="submission" date="2016-07" db="EMBL/GenBank/DDBJ databases">
        <title>Nontailed viruses are major unrecognized killers of bacteria in the ocean.</title>
        <authorList>
            <person name="Kauffman K."/>
            <person name="Hussain F."/>
            <person name="Yang J."/>
            <person name="Arevalo P."/>
            <person name="Brown J."/>
            <person name="Cutler M."/>
            <person name="Kelly L."/>
            <person name="Polz M.F."/>
        </authorList>
    </citation>
    <scope>NUCLEOTIDE SEQUENCE [LARGE SCALE GENOMIC DNA]</scope>
    <source>
        <strain evidence="14">10N.261.51.B8</strain>
        <strain evidence="13">10N.261.52.F7</strain>
    </source>
</reference>
<dbReference type="RefSeq" id="WP_102282181.1">
    <property type="nucleotide sequence ID" value="NZ_JAAHTI010000002.1"/>
</dbReference>
<evidence type="ECO:0000256" key="6">
    <source>
        <dbReference type="ARBA" id="ARBA00043993"/>
    </source>
</evidence>
<evidence type="ECO:0000313" key="10">
    <source>
        <dbReference type="EMBL" id="PME24152.1"/>
    </source>
</evidence>
<dbReference type="Pfam" id="PF13515">
    <property type="entry name" value="FUSC_2"/>
    <property type="match status" value="1"/>
</dbReference>
<dbReference type="InterPro" id="IPR032692">
    <property type="entry name" value="YccS_N"/>
</dbReference>
<evidence type="ECO:0000256" key="4">
    <source>
        <dbReference type="ARBA" id="ARBA00022989"/>
    </source>
</evidence>
<keyword evidence="4 7" id="KW-1133">Transmembrane helix</keyword>
<comment type="caution">
    <text evidence="12">The sequence shown here is derived from an EMBL/GenBank/DDBJ whole genome shotgun (WGS) entry which is preliminary data.</text>
</comment>
<keyword evidence="15" id="KW-1185">Reference proteome</keyword>
<dbReference type="PANTHER" id="PTHR30509:SF8">
    <property type="entry name" value="INNER MEMBRANE PROTEIN YCCS"/>
    <property type="match status" value="1"/>
</dbReference>
<dbReference type="EMBL" id="MCYL01000024">
    <property type="protein sequence ID" value="PML55029.1"/>
    <property type="molecule type" value="Genomic_DNA"/>
</dbReference>
<dbReference type="InterPro" id="IPR010020">
    <property type="entry name" value="Integral_membrane_YCCS_YHJK"/>
</dbReference>
<dbReference type="AlphaFoldDB" id="A0A2J6U8A5"/>
<evidence type="ECO:0000313" key="12">
    <source>
        <dbReference type="EMBL" id="PML55029.1"/>
    </source>
</evidence>
<dbReference type="NCBIfam" id="TIGR01666">
    <property type="entry name" value="YCCS"/>
    <property type="match status" value="1"/>
</dbReference>
<dbReference type="InterPro" id="IPR010019">
    <property type="entry name" value="Integral_membrane_YccS"/>
</dbReference>
<reference evidence="12" key="3">
    <citation type="submission" date="2016-07" db="EMBL/GenBank/DDBJ databases">
        <authorList>
            <person name="Wan K."/>
            <person name="Booth B."/>
            <person name="Spirohn K."/>
            <person name="Hao T."/>
            <person name="Hu Y."/>
            <person name="Calderwood M."/>
            <person name="Hill D."/>
            <person name="Mohr S."/>
            <person name="Vidal M."/>
            <person name="Celniker S."/>
            <person name="Perrimon N."/>
        </authorList>
    </citation>
    <scope>NUCLEOTIDE SEQUENCE</scope>
    <source>
        <strain evidence="12">10N.261.51.B8</strain>
    </source>
</reference>
<dbReference type="GeneID" id="69651431"/>
<evidence type="ECO:0000256" key="1">
    <source>
        <dbReference type="ARBA" id="ARBA00004651"/>
    </source>
</evidence>
<name>A0A2J6U8A5_9VIBR</name>
<feature type="transmembrane region" description="Helical" evidence="7">
    <location>
        <begin position="437"/>
        <end position="458"/>
    </location>
</feature>
<evidence type="ECO:0000313" key="13">
    <source>
        <dbReference type="Proteomes" id="UP000235385"/>
    </source>
</evidence>
<feature type="domain" description="Integral membrane protein YccS N-terminal" evidence="8">
    <location>
        <begin position="68"/>
        <end position="348"/>
    </location>
</feature>
<evidence type="ECO:0000259" key="8">
    <source>
        <dbReference type="Pfam" id="PF12805"/>
    </source>
</evidence>
<dbReference type="PANTHER" id="PTHR30509">
    <property type="entry name" value="P-HYDROXYBENZOIC ACID EFFLUX PUMP SUBUNIT-RELATED"/>
    <property type="match status" value="1"/>
</dbReference>
<keyword evidence="5 7" id="KW-0472">Membrane</keyword>
<evidence type="ECO:0000256" key="5">
    <source>
        <dbReference type="ARBA" id="ARBA00023136"/>
    </source>
</evidence>
<evidence type="ECO:0000259" key="9">
    <source>
        <dbReference type="Pfam" id="PF13515"/>
    </source>
</evidence>
<keyword evidence="2" id="KW-1003">Cell membrane</keyword>
<evidence type="ECO:0000313" key="14">
    <source>
        <dbReference type="Proteomes" id="UP000235746"/>
    </source>
</evidence>
<evidence type="ECO:0000256" key="2">
    <source>
        <dbReference type="ARBA" id="ARBA00022475"/>
    </source>
</evidence>
<dbReference type="NCBIfam" id="TIGR01667">
    <property type="entry name" value="YCCS_YHFK"/>
    <property type="match status" value="1"/>
</dbReference>
<comment type="similarity">
    <text evidence="6">Belongs to the YccS/YhfK family.</text>
</comment>
<comment type="subcellular location">
    <subcellularLocation>
        <location evidence="1">Cell membrane</location>
        <topology evidence="1">Multi-pass membrane protein</topology>
    </subcellularLocation>
</comment>
<protein>
    <submittedName>
        <fullName evidence="12">TIGR01666 family membrane protein</fullName>
    </submittedName>
</protein>
<dbReference type="EMBL" id="MCSB01000046">
    <property type="protein sequence ID" value="PME24152.1"/>
    <property type="molecule type" value="Genomic_DNA"/>
</dbReference>
<dbReference type="Proteomes" id="UP000239763">
    <property type="component" value="Unassembled WGS sequence"/>
</dbReference>
<feature type="transmembrane region" description="Helical" evidence="7">
    <location>
        <begin position="16"/>
        <end position="35"/>
    </location>
</feature>